<evidence type="ECO:0000313" key="2">
    <source>
        <dbReference type="Proteomes" id="UP000472268"/>
    </source>
</evidence>
<dbReference type="AlphaFoldDB" id="A0A673TJU1"/>
<dbReference type="Ensembl" id="ENSSSUT00005010711.1">
    <property type="protein sequence ID" value="ENSSSUP00005009326.1"/>
    <property type="gene ID" value="ENSSSUG00005006019.1"/>
</dbReference>
<organism evidence="1 2">
    <name type="scientific">Suricata suricatta</name>
    <name type="common">Meerkat</name>
    <dbReference type="NCBI Taxonomy" id="37032"/>
    <lineage>
        <taxon>Eukaryota</taxon>
        <taxon>Metazoa</taxon>
        <taxon>Chordata</taxon>
        <taxon>Craniata</taxon>
        <taxon>Vertebrata</taxon>
        <taxon>Euteleostomi</taxon>
        <taxon>Mammalia</taxon>
        <taxon>Eutheria</taxon>
        <taxon>Laurasiatheria</taxon>
        <taxon>Carnivora</taxon>
        <taxon>Feliformia</taxon>
        <taxon>Herpestidae</taxon>
        <taxon>Suricata</taxon>
    </lineage>
</organism>
<sequence length="82" mass="9130">MGLESINILFTNMVSIAETYINHILGTQKKTILTEEAIVTEKGINLCSYLEGLMARMGSSNANKGFLNHLDHLEVVLFEMTI</sequence>
<proteinExistence type="predicted"/>
<reference evidence="1" key="3">
    <citation type="submission" date="2025-09" db="UniProtKB">
        <authorList>
            <consortium name="Ensembl"/>
        </authorList>
    </citation>
    <scope>IDENTIFICATION</scope>
</reference>
<reference evidence="1 2" key="1">
    <citation type="submission" date="2019-05" db="EMBL/GenBank/DDBJ databases">
        <title>A Chromosome-scale Meerkat (S. suricatta) Genome Assembly.</title>
        <authorList>
            <person name="Dudchenko O."/>
            <person name="Lieberman Aiden E."/>
            <person name="Tung J."/>
            <person name="Barreiro L.B."/>
            <person name="Clutton-Brock T.H."/>
        </authorList>
    </citation>
    <scope>NUCLEOTIDE SEQUENCE [LARGE SCALE GENOMIC DNA]</scope>
</reference>
<protein>
    <submittedName>
        <fullName evidence="1">Uncharacterized protein</fullName>
    </submittedName>
</protein>
<evidence type="ECO:0000313" key="1">
    <source>
        <dbReference type="Ensembl" id="ENSSSUP00005009326.1"/>
    </source>
</evidence>
<keyword evidence="2" id="KW-1185">Reference proteome</keyword>
<accession>A0A673TJU1</accession>
<dbReference type="Proteomes" id="UP000472268">
    <property type="component" value="Chromosome 12"/>
</dbReference>
<reference evidence="1" key="2">
    <citation type="submission" date="2025-08" db="UniProtKB">
        <authorList>
            <consortium name="Ensembl"/>
        </authorList>
    </citation>
    <scope>IDENTIFICATION</scope>
</reference>
<name>A0A673TJU1_SURSU</name>